<protein>
    <recommendedName>
        <fullName evidence="3">HEAT repeat domain-containing protein</fullName>
    </recommendedName>
</protein>
<dbReference type="InterPro" id="IPR016024">
    <property type="entry name" value="ARM-type_fold"/>
</dbReference>
<dbReference type="Gene3D" id="1.25.10.10">
    <property type="entry name" value="Leucine-rich Repeat Variant"/>
    <property type="match status" value="1"/>
</dbReference>
<dbReference type="InterPro" id="IPR011989">
    <property type="entry name" value="ARM-like"/>
</dbReference>
<dbReference type="EMBL" id="JEMC01000770">
    <property type="protein sequence ID" value="KYG02044.1"/>
    <property type="molecule type" value="Genomic_DNA"/>
</dbReference>
<name>A0A150S4V8_SORCE</name>
<sequence length="534" mass="58751">METVERAGRRVGAAGLLVLCLATAGVGLATSGCRVNENDIHRWETTAHGPDKLRAVLFHDKYDNSLRIEAATSLIRMKPRQGRRVGIGIMVETLATMAPEARQSIVAALVPSIIAELRKPPPVAPPGQPRPVDISFPYKDAAYAMLTSDRTVIIADEALKEGLKAALIDWAMADFEHRLEDRSQAYGMEQLLRFIGPPAVAGLPKLMTREAKRLDQMASLVAEYGDPQAKEAASANLVAIARFVTSSEWVDAKKPELQAANAASKITPTEKQFEAQLAQYQEEELFRVFGSMKKLGGRPSVDFLLGFAADKNQPEKRRQAALAALEGRLDRNNPSDIQRILELATADAPDAVLDQAFRRVGEMPRELVVEKLYGLFKTDKWKIRRAAAATILKMSTVKHIDEFMSRLPDSKGFAMPEALTYGASFGDLKEGSPLEALKKHFTEGPAPVRTSAIAYYFTFGTAADLAAVKPLEGDTTRAPVCDADPDCKWACEVQKEGSNERELRDVKTVGEFVQYCIEPAMQERKPELEKGEKK</sequence>
<evidence type="ECO:0008006" key="3">
    <source>
        <dbReference type="Google" id="ProtNLM"/>
    </source>
</evidence>
<evidence type="ECO:0000313" key="1">
    <source>
        <dbReference type="EMBL" id="KYG02044.1"/>
    </source>
</evidence>
<dbReference type="AlphaFoldDB" id="A0A150S4V8"/>
<organism evidence="1 2">
    <name type="scientific">Sorangium cellulosum</name>
    <name type="common">Polyangium cellulosum</name>
    <dbReference type="NCBI Taxonomy" id="56"/>
    <lineage>
        <taxon>Bacteria</taxon>
        <taxon>Pseudomonadati</taxon>
        <taxon>Myxococcota</taxon>
        <taxon>Polyangia</taxon>
        <taxon>Polyangiales</taxon>
        <taxon>Polyangiaceae</taxon>
        <taxon>Sorangium</taxon>
    </lineage>
</organism>
<comment type="caution">
    <text evidence="1">The sequence shown here is derived from an EMBL/GenBank/DDBJ whole genome shotgun (WGS) entry which is preliminary data.</text>
</comment>
<proteinExistence type="predicted"/>
<accession>A0A150S4V8</accession>
<evidence type="ECO:0000313" key="2">
    <source>
        <dbReference type="Proteomes" id="UP000075515"/>
    </source>
</evidence>
<gene>
    <name evidence="1" type="ORF">BE18_28240</name>
</gene>
<reference evidence="1 2" key="1">
    <citation type="submission" date="2014-02" db="EMBL/GenBank/DDBJ databases">
        <title>The small core and large imbalanced accessory genome model reveals a collaborative survival strategy of Sorangium cellulosum strains in nature.</title>
        <authorList>
            <person name="Han K."/>
            <person name="Peng R."/>
            <person name="Blom J."/>
            <person name="Li Y.-Z."/>
        </authorList>
    </citation>
    <scope>NUCLEOTIDE SEQUENCE [LARGE SCALE GENOMIC DNA]</scope>
    <source>
        <strain evidence="1 2">So0149</strain>
    </source>
</reference>
<dbReference type="Proteomes" id="UP000075515">
    <property type="component" value="Unassembled WGS sequence"/>
</dbReference>
<dbReference type="PROSITE" id="PS51257">
    <property type="entry name" value="PROKAR_LIPOPROTEIN"/>
    <property type="match status" value="1"/>
</dbReference>
<dbReference type="SUPFAM" id="SSF48371">
    <property type="entry name" value="ARM repeat"/>
    <property type="match status" value="1"/>
</dbReference>